<accession>A0A916QT20</accession>
<gene>
    <name evidence="5" type="ORF">GCM10011498_03520</name>
</gene>
<comment type="similarity">
    <text evidence="2">Belongs to the peptidase M10B family.</text>
</comment>
<dbReference type="AlphaFoldDB" id="A0A916QT20"/>
<evidence type="ECO:0000259" key="4">
    <source>
        <dbReference type="SMART" id="SM00235"/>
    </source>
</evidence>
<dbReference type="Gene3D" id="3.40.390.10">
    <property type="entry name" value="Collagenase (Catalytic Domain)"/>
    <property type="match status" value="1"/>
</dbReference>
<reference evidence="5" key="1">
    <citation type="journal article" date="2014" name="Int. J. Syst. Evol. Microbiol.">
        <title>Complete genome sequence of Corynebacterium casei LMG S-19264T (=DSM 44701T), isolated from a smear-ripened cheese.</title>
        <authorList>
            <consortium name="US DOE Joint Genome Institute (JGI-PGF)"/>
            <person name="Walter F."/>
            <person name="Albersmeier A."/>
            <person name="Kalinowski J."/>
            <person name="Ruckert C."/>
        </authorList>
    </citation>
    <scope>NUCLEOTIDE SEQUENCE</scope>
    <source>
        <strain evidence="5">CGMCC 1.15880</strain>
    </source>
</reference>
<sequence length="499" mass="52552">MQDTHMAVVSDYTALLQINDSASARWNATAELGTPIIVTYSFAEGAEIPAASESAYSVARTFAFTDQQRQNFRDAADIYERAAGVVFVEVDSGGMIDVSNADGSSYGGWASYPSASAGYTSNGIFVIDSEGDYGKGTYGFQIMLHELGHAMGLKHTHDGSLILDPSLDNQHQTVMTYNNTSPYTTQLGLLDLQALDYLYGTAVDSSAWSFDHDAFSNTMTIAGSSKADVLFGVAGSNVLIGGARGDRLIGRNVEDSLFGNQGNDTLSGGNGADKLAGNGGKDALFGDYHNDVLNGGRGDDQLYGGAGADVLEGGQGGDTLYGEDYNDSLFGGQGSDKLYGGDDRDTLYGEAGKDRLFGGGDGGDVLYGGNGKDWLYSGAEDGSGGGYARDYYGGNGNDRMFGGDGNDYFYGGAGKDTMTGGAGYDVFQFSEEAGRDRIKDFENGIDRISLSGVGFEFADLKFVSKAGGESTLIKVNGFGSSIYVKDLAVEELDVWDFLT</sequence>
<evidence type="ECO:0000256" key="3">
    <source>
        <dbReference type="ARBA" id="ARBA00022525"/>
    </source>
</evidence>
<dbReference type="InterPro" id="IPR006026">
    <property type="entry name" value="Peptidase_Metallo"/>
</dbReference>
<evidence type="ECO:0000313" key="5">
    <source>
        <dbReference type="EMBL" id="GGA06979.1"/>
    </source>
</evidence>
<dbReference type="PRINTS" id="PR00313">
    <property type="entry name" value="CABNDNGRPT"/>
</dbReference>
<dbReference type="Gene3D" id="2.150.10.10">
    <property type="entry name" value="Serralysin-like metalloprotease, C-terminal"/>
    <property type="match status" value="2"/>
</dbReference>
<dbReference type="SMART" id="SM00235">
    <property type="entry name" value="ZnMc"/>
    <property type="match status" value="1"/>
</dbReference>
<dbReference type="PANTHER" id="PTHR38340:SF1">
    <property type="entry name" value="S-LAYER PROTEIN"/>
    <property type="match status" value="1"/>
</dbReference>
<dbReference type="Pfam" id="PF13688">
    <property type="entry name" value="Reprolysin_5"/>
    <property type="match status" value="1"/>
</dbReference>
<keyword evidence="6" id="KW-1185">Reference proteome</keyword>
<dbReference type="InterPro" id="IPR001343">
    <property type="entry name" value="Hemolysn_Ca-bd"/>
</dbReference>
<feature type="domain" description="Peptidase metallopeptidase" evidence="4">
    <location>
        <begin position="45"/>
        <end position="187"/>
    </location>
</feature>
<dbReference type="PANTHER" id="PTHR38340">
    <property type="entry name" value="S-LAYER PROTEIN"/>
    <property type="match status" value="1"/>
</dbReference>
<dbReference type="EMBL" id="BMKA01000001">
    <property type="protein sequence ID" value="GGA06979.1"/>
    <property type="molecule type" value="Genomic_DNA"/>
</dbReference>
<name>A0A916QT20_9RHOB</name>
<dbReference type="PROSITE" id="PS00330">
    <property type="entry name" value="HEMOLYSIN_CALCIUM"/>
    <property type="match status" value="2"/>
</dbReference>
<dbReference type="GO" id="GO:0008237">
    <property type="term" value="F:metallopeptidase activity"/>
    <property type="evidence" value="ECO:0007669"/>
    <property type="project" value="InterPro"/>
</dbReference>
<dbReference type="InterPro" id="IPR011049">
    <property type="entry name" value="Serralysin-like_metalloprot_C"/>
</dbReference>
<organism evidence="5 6">
    <name type="scientific">Neptunicoccus cionae</name>
    <dbReference type="NCBI Taxonomy" id="2035344"/>
    <lineage>
        <taxon>Bacteria</taxon>
        <taxon>Pseudomonadati</taxon>
        <taxon>Pseudomonadota</taxon>
        <taxon>Alphaproteobacteria</taxon>
        <taxon>Rhodobacterales</taxon>
        <taxon>Paracoccaceae</taxon>
        <taxon>Neptunicoccus</taxon>
    </lineage>
</organism>
<comment type="caution">
    <text evidence="5">The sequence shown here is derived from an EMBL/GenBank/DDBJ whole genome shotgun (WGS) entry which is preliminary data.</text>
</comment>
<dbReference type="Proteomes" id="UP000628017">
    <property type="component" value="Unassembled WGS sequence"/>
</dbReference>
<proteinExistence type="inferred from homology"/>
<dbReference type="InterPro" id="IPR018511">
    <property type="entry name" value="Hemolysin-typ_Ca-bd_CS"/>
</dbReference>
<dbReference type="Pfam" id="PF00353">
    <property type="entry name" value="HemolysinCabind"/>
    <property type="match status" value="6"/>
</dbReference>
<dbReference type="SUPFAM" id="SSF55486">
    <property type="entry name" value="Metalloproteases ('zincins'), catalytic domain"/>
    <property type="match status" value="1"/>
</dbReference>
<evidence type="ECO:0000256" key="1">
    <source>
        <dbReference type="ARBA" id="ARBA00004613"/>
    </source>
</evidence>
<dbReference type="InterPro" id="IPR050557">
    <property type="entry name" value="RTX_toxin/Mannuronan_C5-epim"/>
</dbReference>
<reference evidence="5" key="2">
    <citation type="submission" date="2020-09" db="EMBL/GenBank/DDBJ databases">
        <authorList>
            <person name="Sun Q."/>
            <person name="Zhou Y."/>
        </authorList>
    </citation>
    <scope>NUCLEOTIDE SEQUENCE</scope>
    <source>
        <strain evidence="5">CGMCC 1.15880</strain>
    </source>
</reference>
<dbReference type="GO" id="GO:0005615">
    <property type="term" value="C:extracellular space"/>
    <property type="evidence" value="ECO:0007669"/>
    <property type="project" value="InterPro"/>
</dbReference>
<dbReference type="GO" id="GO:0006508">
    <property type="term" value="P:proteolysis"/>
    <property type="evidence" value="ECO:0007669"/>
    <property type="project" value="InterPro"/>
</dbReference>
<evidence type="ECO:0000256" key="2">
    <source>
        <dbReference type="ARBA" id="ARBA00009490"/>
    </source>
</evidence>
<dbReference type="GO" id="GO:0008270">
    <property type="term" value="F:zinc ion binding"/>
    <property type="evidence" value="ECO:0007669"/>
    <property type="project" value="InterPro"/>
</dbReference>
<dbReference type="GO" id="GO:0005509">
    <property type="term" value="F:calcium ion binding"/>
    <property type="evidence" value="ECO:0007669"/>
    <property type="project" value="InterPro"/>
</dbReference>
<comment type="subcellular location">
    <subcellularLocation>
        <location evidence="1">Secreted</location>
    </subcellularLocation>
</comment>
<protein>
    <recommendedName>
        <fullName evidence="4">Peptidase metallopeptidase domain-containing protein</fullName>
    </recommendedName>
</protein>
<evidence type="ECO:0000313" key="6">
    <source>
        <dbReference type="Proteomes" id="UP000628017"/>
    </source>
</evidence>
<dbReference type="InterPro" id="IPR024079">
    <property type="entry name" value="MetalloPept_cat_dom_sf"/>
</dbReference>
<dbReference type="SUPFAM" id="SSF51120">
    <property type="entry name" value="beta-Roll"/>
    <property type="match status" value="2"/>
</dbReference>
<keyword evidence="3" id="KW-0964">Secreted</keyword>